<keyword evidence="7" id="KW-1278">Translocase</keyword>
<keyword evidence="8" id="KW-0472">Membrane</keyword>
<dbReference type="InterPro" id="IPR050095">
    <property type="entry name" value="ECF_ABC_transporter_ATP-bd"/>
</dbReference>
<proteinExistence type="inferred from homology"/>
<comment type="similarity">
    <text evidence="2">Belongs to the ABC transporter superfamily.</text>
</comment>
<dbReference type="Proteomes" id="UP000008394">
    <property type="component" value="Chromosome"/>
</dbReference>
<dbReference type="KEGG" id="bnm:BALAC2494_00439"/>
<dbReference type="GO" id="GO:0042626">
    <property type="term" value="F:ATPase-coupled transmembrane transporter activity"/>
    <property type="evidence" value="ECO:0007669"/>
    <property type="project" value="TreeGrafter"/>
</dbReference>
<evidence type="ECO:0000259" key="9">
    <source>
        <dbReference type="PROSITE" id="PS50893"/>
    </source>
</evidence>
<keyword evidence="4" id="KW-1003">Cell membrane</keyword>
<dbReference type="PANTHER" id="PTHR43553">
    <property type="entry name" value="HEAVY METAL TRANSPORTER"/>
    <property type="match status" value="1"/>
</dbReference>
<evidence type="ECO:0000256" key="3">
    <source>
        <dbReference type="ARBA" id="ARBA00022448"/>
    </source>
</evidence>
<dbReference type="Pfam" id="PF00005">
    <property type="entry name" value="ABC_tran"/>
    <property type="match status" value="1"/>
</dbReference>
<evidence type="ECO:0000313" key="11">
    <source>
        <dbReference type="Proteomes" id="UP000008394"/>
    </source>
</evidence>
<dbReference type="GO" id="GO:0043190">
    <property type="term" value="C:ATP-binding cassette (ABC) transporter complex"/>
    <property type="evidence" value="ECO:0007669"/>
    <property type="project" value="TreeGrafter"/>
</dbReference>
<dbReference type="InterPro" id="IPR027417">
    <property type="entry name" value="P-loop_NTPase"/>
</dbReference>
<dbReference type="GO" id="GO:0016887">
    <property type="term" value="F:ATP hydrolysis activity"/>
    <property type="evidence" value="ECO:0007669"/>
    <property type="project" value="InterPro"/>
</dbReference>
<evidence type="ECO:0000256" key="1">
    <source>
        <dbReference type="ARBA" id="ARBA00004202"/>
    </source>
</evidence>
<feature type="domain" description="ABC transporter" evidence="9">
    <location>
        <begin position="46"/>
        <end position="286"/>
    </location>
</feature>
<keyword evidence="6" id="KW-0067">ATP-binding</keyword>
<keyword evidence="5" id="KW-0547">Nucleotide-binding</keyword>
<dbReference type="AlphaFoldDB" id="A0A806FUZ2"/>
<reference evidence="10 11" key="1">
    <citation type="journal article" date="2011" name="J. Bacteriol.">
        <title>Genome Sequence of the Probiotic Strain Bifidobacterium animalis subsp. lactis CNCM I-2494.</title>
        <authorList>
            <person name="Chervaux C."/>
            <person name="Grimaldi C."/>
            <person name="Bolotin A."/>
            <person name="Quinquis B."/>
            <person name="Legrain-Raspaud S."/>
            <person name="van Hylckama Vlieg J.E."/>
            <person name="Denariaz G."/>
            <person name="Smokvina T."/>
        </authorList>
    </citation>
    <scope>NUCLEOTIDE SEQUENCE [LARGE SCALE GENOMIC DNA]</scope>
    <source>
        <strain evidence="10 11">CNCM I-2494</strain>
    </source>
</reference>
<keyword evidence="3" id="KW-0813">Transport</keyword>
<evidence type="ECO:0000256" key="8">
    <source>
        <dbReference type="ARBA" id="ARBA00023136"/>
    </source>
</evidence>
<dbReference type="SUPFAM" id="SSF52540">
    <property type="entry name" value="P-loop containing nucleoside triphosphate hydrolases"/>
    <property type="match status" value="1"/>
</dbReference>
<sequence length="292" mass="32023">MRTPSAVRSAYRHASAHLQTTMFGMGLLTSLFKTTRPVTPPQKVGFGFDHAVYAYDAQTYGVRDISLDLSCSNGNTAIIGLNGAGKSTLIDLMNGTLTPSSGKVTVEADGKSYDASHGGRAQIQRIVGTVQREADLYRLRHNVSIEQSIDELLRKYRLTTVQRLAIAGDALAKFSLDTNMRTPLDELDGEQLHLFAIARAYAANPGVLLADEPMRGLDEISSRHVAHRLFTCGKPVVFATHNVDLIRNDEFNITRVIVMDEGEIAFDGEPASASAYYAQLIRSKYRQISSTQ</sequence>
<evidence type="ECO:0000256" key="2">
    <source>
        <dbReference type="ARBA" id="ARBA00005417"/>
    </source>
</evidence>
<protein>
    <submittedName>
        <fullName evidence="10">Transporter</fullName>
    </submittedName>
</protein>
<dbReference type="InterPro" id="IPR003593">
    <property type="entry name" value="AAA+_ATPase"/>
</dbReference>
<dbReference type="PANTHER" id="PTHR43553:SF27">
    <property type="entry name" value="ENERGY-COUPLING FACTOR TRANSPORTER ATP-BINDING PROTEIN ECFA2"/>
    <property type="match status" value="1"/>
</dbReference>
<dbReference type="InterPro" id="IPR003439">
    <property type="entry name" value="ABC_transporter-like_ATP-bd"/>
</dbReference>
<dbReference type="EMBL" id="CP002915">
    <property type="protein sequence ID" value="AEK30152.1"/>
    <property type="molecule type" value="Genomic_DNA"/>
</dbReference>
<evidence type="ECO:0000256" key="5">
    <source>
        <dbReference type="ARBA" id="ARBA00022741"/>
    </source>
</evidence>
<organism evidence="10 11">
    <name type="scientific">Bifidobacterium animalis subsp. lactis CNCM I-2494</name>
    <dbReference type="NCBI Taxonomy" id="1042403"/>
    <lineage>
        <taxon>Bacteria</taxon>
        <taxon>Bacillati</taxon>
        <taxon>Actinomycetota</taxon>
        <taxon>Actinomycetes</taxon>
        <taxon>Bifidobacteriales</taxon>
        <taxon>Bifidobacteriaceae</taxon>
        <taxon>Bifidobacterium</taxon>
    </lineage>
</organism>
<dbReference type="GO" id="GO:0005524">
    <property type="term" value="F:ATP binding"/>
    <property type="evidence" value="ECO:0007669"/>
    <property type="project" value="UniProtKB-KW"/>
</dbReference>
<dbReference type="SMART" id="SM00382">
    <property type="entry name" value="AAA"/>
    <property type="match status" value="1"/>
</dbReference>
<evidence type="ECO:0000256" key="6">
    <source>
        <dbReference type="ARBA" id="ARBA00022840"/>
    </source>
</evidence>
<dbReference type="Gene3D" id="3.40.50.300">
    <property type="entry name" value="P-loop containing nucleotide triphosphate hydrolases"/>
    <property type="match status" value="1"/>
</dbReference>
<accession>A0A806FUZ2</accession>
<evidence type="ECO:0000256" key="4">
    <source>
        <dbReference type="ARBA" id="ARBA00022475"/>
    </source>
</evidence>
<comment type="subcellular location">
    <subcellularLocation>
        <location evidence="1">Cell membrane</location>
        <topology evidence="1">Peripheral membrane protein</topology>
    </subcellularLocation>
</comment>
<evidence type="ECO:0000256" key="7">
    <source>
        <dbReference type="ARBA" id="ARBA00022967"/>
    </source>
</evidence>
<dbReference type="PROSITE" id="PS50893">
    <property type="entry name" value="ABC_TRANSPORTER_2"/>
    <property type="match status" value="1"/>
</dbReference>
<gene>
    <name evidence="10" type="ORF">BALAC2494_00439</name>
</gene>
<evidence type="ECO:0000313" key="10">
    <source>
        <dbReference type="EMBL" id="AEK30152.1"/>
    </source>
</evidence>
<name>A0A806FUZ2_BIFAN</name>